<sequence>MTCGMRVSMTKGIEQKRPGLMTTAFYPGSFDPLTNGHLDVLLQALNIAERVIVAIGIHPGKAPLFSFEERAELIRNALAEAMPQKSGSISVVSFDNLVVDAARMHGAALLIRGLRDGTDLDYEMQMAGMNRQMAPDVQTIFLPAGTASRPITATLVRQIAAMGGDVSAFVPAAVLKALRSKRKS</sequence>
<evidence type="ECO:0000256" key="4">
    <source>
        <dbReference type="ARBA" id="ARBA00022741"/>
    </source>
</evidence>
<dbReference type="SUPFAM" id="SSF52374">
    <property type="entry name" value="Nucleotidylyl transferase"/>
    <property type="match status" value="1"/>
</dbReference>
<comment type="similarity">
    <text evidence="9">Belongs to the bacterial CoaD family.</text>
</comment>
<keyword evidence="3 9" id="KW-0548">Nucleotidyltransferase</keyword>
<feature type="site" description="Transition state stabilizer" evidence="9">
    <location>
        <position position="37"/>
    </location>
</feature>
<dbReference type="InterPro" id="IPR004821">
    <property type="entry name" value="Cyt_trans-like"/>
</dbReference>
<feature type="binding site" evidence="9">
    <location>
        <begin position="29"/>
        <end position="30"/>
    </location>
    <ligand>
        <name>ATP</name>
        <dbReference type="ChEBI" id="CHEBI:30616"/>
    </ligand>
</feature>
<feature type="binding site" evidence="9">
    <location>
        <position position="98"/>
    </location>
    <ligand>
        <name>substrate</name>
    </ligand>
</feature>
<evidence type="ECO:0000313" key="14">
    <source>
        <dbReference type="Proteomes" id="UP000295547"/>
    </source>
</evidence>
<proteinExistence type="inferred from homology"/>
<dbReference type="GO" id="GO:0005737">
    <property type="term" value="C:cytoplasm"/>
    <property type="evidence" value="ECO:0007669"/>
    <property type="project" value="UniProtKB-SubCell"/>
</dbReference>
<dbReference type="Proteomes" id="UP000295547">
    <property type="component" value="Unassembled WGS sequence"/>
</dbReference>
<dbReference type="EC" id="2.7.7.3" evidence="9"/>
<dbReference type="CDD" id="cd02163">
    <property type="entry name" value="PPAT"/>
    <property type="match status" value="1"/>
</dbReference>
<evidence type="ECO:0000256" key="1">
    <source>
        <dbReference type="ARBA" id="ARBA00022490"/>
    </source>
</evidence>
<dbReference type="PANTHER" id="PTHR21342">
    <property type="entry name" value="PHOSPHOPANTETHEINE ADENYLYLTRANSFERASE"/>
    <property type="match status" value="1"/>
</dbReference>
<dbReference type="InterPro" id="IPR014729">
    <property type="entry name" value="Rossmann-like_a/b/a_fold"/>
</dbReference>
<dbReference type="AlphaFoldDB" id="A0A4R3QGH4"/>
<comment type="subcellular location">
    <subcellularLocation>
        <location evidence="9">Cytoplasm</location>
    </subcellularLocation>
</comment>
<evidence type="ECO:0000256" key="6">
    <source>
        <dbReference type="ARBA" id="ARBA00022842"/>
    </source>
</evidence>
<comment type="pathway">
    <text evidence="9">Cofactor biosynthesis; coenzyme A biosynthesis; CoA from (R)-pantothenate: step 4/5.</text>
</comment>
<keyword evidence="6 9" id="KW-0460">Magnesium</keyword>
<dbReference type="NCBIfam" id="TIGR01510">
    <property type="entry name" value="coaD_prev_kdtB"/>
    <property type="match status" value="1"/>
</dbReference>
<feature type="binding site" evidence="9">
    <location>
        <begin position="113"/>
        <end position="115"/>
    </location>
    <ligand>
        <name>ATP</name>
        <dbReference type="ChEBI" id="CHEBI:30616"/>
    </ligand>
</feature>
<dbReference type="EMBL" id="SMBJ01000012">
    <property type="protein sequence ID" value="TCU20641.1"/>
    <property type="molecule type" value="Genomic_DNA"/>
</dbReference>
<dbReference type="Gene3D" id="3.40.50.620">
    <property type="entry name" value="HUPs"/>
    <property type="match status" value="1"/>
</dbReference>
<feature type="binding site" evidence="9">
    <location>
        <position position="61"/>
    </location>
    <ligand>
        <name>substrate</name>
    </ligand>
</feature>
<keyword evidence="1 9" id="KW-0963">Cytoplasm</keyword>
<accession>A0A4R3QGH4</accession>
<evidence type="ECO:0000313" key="12">
    <source>
        <dbReference type="EMBL" id="TCU35018.1"/>
    </source>
</evidence>
<reference evidence="13 14" key="1">
    <citation type="submission" date="2019-03" db="EMBL/GenBank/DDBJ databases">
        <title>Genomic Encyclopedia of Type Strains, Phase IV (KMG-V): Genome sequencing to study the core and pangenomes of soil and plant-associated prokaryotes.</title>
        <authorList>
            <person name="Whitman W."/>
        </authorList>
    </citation>
    <scope>NUCLEOTIDE SEQUENCE [LARGE SCALE GENOMIC DNA]</scope>
    <source>
        <strain evidence="11 14">Gr42</strain>
        <strain evidence="12 13">IE4868</strain>
    </source>
</reference>
<evidence type="ECO:0000313" key="11">
    <source>
        <dbReference type="EMBL" id="TCU20641.1"/>
    </source>
</evidence>
<dbReference type="GO" id="GO:0015937">
    <property type="term" value="P:coenzyme A biosynthetic process"/>
    <property type="evidence" value="ECO:0007669"/>
    <property type="project" value="UniProtKB-UniRule"/>
</dbReference>
<evidence type="ECO:0000256" key="5">
    <source>
        <dbReference type="ARBA" id="ARBA00022840"/>
    </source>
</evidence>
<comment type="caution">
    <text evidence="11">The sequence shown here is derived from an EMBL/GenBank/DDBJ whole genome shotgun (WGS) entry which is preliminary data.</text>
</comment>
<comment type="cofactor">
    <cofactor evidence="9">
        <name>Mg(2+)</name>
        <dbReference type="ChEBI" id="CHEBI:18420"/>
    </cofactor>
</comment>
<evidence type="ECO:0000256" key="7">
    <source>
        <dbReference type="ARBA" id="ARBA00022993"/>
    </source>
</evidence>
<evidence type="ECO:0000256" key="8">
    <source>
        <dbReference type="ARBA" id="ARBA00029346"/>
    </source>
</evidence>
<evidence type="ECO:0000313" key="13">
    <source>
        <dbReference type="Proteomes" id="UP000295507"/>
    </source>
</evidence>
<feature type="binding site" evidence="9">
    <location>
        <begin position="148"/>
        <end position="154"/>
    </location>
    <ligand>
        <name>ATP</name>
        <dbReference type="ChEBI" id="CHEBI:30616"/>
    </ligand>
</feature>
<dbReference type="GO" id="GO:0004595">
    <property type="term" value="F:pantetheine-phosphate adenylyltransferase activity"/>
    <property type="evidence" value="ECO:0007669"/>
    <property type="project" value="UniProtKB-UniRule"/>
</dbReference>
<dbReference type="NCBIfam" id="TIGR00125">
    <property type="entry name" value="cyt_tran_rel"/>
    <property type="match status" value="1"/>
</dbReference>
<feature type="domain" description="Cytidyltransferase-like" evidence="10">
    <location>
        <begin position="25"/>
        <end position="158"/>
    </location>
</feature>
<keyword evidence="5 9" id="KW-0067">ATP-binding</keyword>
<dbReference type="EMBL" id="SMBK01000010">
    <property type="protein sequence ID" value="TCU35018.1"/>
    <property type="molecule type" value="Genomic_DNA"/>
</dbReference>
<evidence type="ECO:0000256" key="2">
    <source>
        <dbReference type="ARBA" id="ARBA00022679"/>
    </source>
</evidence>
<gene>
    <name evidence="9" type="primary">coaD</name>
    <name evidence="12" type="ORF">EV129_11013</name>
    <name evidence="11" type="ORF">EV130_11214</name>
</gene>
<feature type="binding site" evidence="9">
    <location>
        <position position="37"/>
    </location>
    <ligand>
        <name>ATP</name>
        <dbReference type="ChEBI" id="CHEBI:30616"/>
    </ligand>
</feature>
<dbReference type="GO" id="GO:0005524">
    <property type="term" value="F:ATP binding"/>
    <property type="evidence" value="ECO:0007669"/>
    <property type="project" value="UniProtKB-KW"/>
</dbReference>
<evidence type="ECO:0000256" key="3">
    <source>
        <dbReference type="ARBA" id="ARBA00022695"/>
    </source>
</evidence>
<dbReference type="PANTHER" id="PTHR21342:SF1">
    <property type="entry name" value="PHOSPHOPANTETHEINE ADENYLYLTRANSFERASE"/>
    <property type="match status" value="1"/>
</dbReference>
<feature type="binding site" evidence="9">
    <location>
        <position position="112"/>
    </location>
    <ligand>
        <name>substrate</name>
    </ligand>
</feature>
<dbReference type="PRINTS" id="PR01020">
    <property type="entry name" value="LPSBIOSNTHSS"/>
</dbReference>
<keyword evidence="4 9" id="KW-0547">Nucleotide-binding</keyword>
<keyword evidence="14" id="KW-1185">Reference proteome</keyword>
<feature type="binding site" evidence="9">
    <location>
        <position position="29"/>
    </location>
    <ligand>
        <name>substrate</name>
    </ligand>
</feature>
<organism evidence="11 14">
    <name type="scientific">Rhizobium azibense</name>
    <dbReference type="NCBI Taxonomy" id="1136135"/>
    <lineage>
        <taxon>Bacteria</taxon>
        <taxon>Pseudomonadati</taxon>
        <taxon>Pseudomonadota</taxon>
        <taxon>Alphaproteobacteria</taxon>
        <taxon>Hyphomicrobiales</taxon>
        <taxon>Rhizobiaceae</taxon>
        <taxon>Rhizobium/Agrobacterium group</taxon>
        <taxon>Rhizobium</taxon>
    </lineage>
</organism>
<comment type="catalytic activity">
    <reaction evidence="8 9">
        <text>(R)-4'-phosphopantetheine + ATP + H(+) = 3'-dephospho-CoA + diphosphate</text>
        <dbReference type="Rhea" id="RHEA:19801"/>
        <dbReference type="ChEBI" id="CHEBI:15378"/>
        <dbReference type="ChEBI" id="CHEBI:30616"/>
        <dbReference type="ChEBI" id="CHEBI:33019"/>
        <dbReference type="ChEBI" id="CHEBI:57328"/>
        <dbReference type="ChEBI" id="CHEBI:61723"/>
        <dbReference type="EC" id="2.7.7.3"/>
    </reaction>
</comment>
<dbReference type="UniPathway" id="UPA00241">
    <property type="reaction ID" value="UER00355"/>
</dbReference>
<dbReference type="Proteomes" id="UP000295507">
    <property type="component" value="Unassembled WGS sequence"/>
</dbReference>
<evidence type="ECO:0000259" key="10">
    <source>
        <dbReference type="Pfam" id="PF01467"/>
    </source>
</evidence>
<feature type="binding site" evidence="9">
    <location>
        <position position="123"/>
    </location>
    <ligand>
        <name>ATP</name>
        <dbReference type="ChEBI" id="CHEBI:30616"/>
    </ligand>
</feature>
<dbReference type="Pfam" id="PF01467">
    <property type="entry name" value="CTP_transf_like"/>
    <property type="match status" value="1"/>
</dbReference>
<dbReference type="InterPro" id="IPR001980">
    <property type="entry name" value="PPAT"/>
</dbReference>
<comment type="subunit">
    <text evidence="9">Homohexamer.</text>
</comment>
<evidence type="ECO:0000256" key="9">
    <source>
        <dbReference type="HAMAP-Rule" id="MF_00151"/>
    </source>
</evidence>
<keyword evidence="7 9" id="KW-0173">Coenzyme A biosynthesis</keyword>
<keyword evidence="2 9" id="KW-0808">Transferase</keyword>
<comment type="function">
    <text evidence="9">Reversibly transfers an adenylyl group from ATP to 4'-phosphopantetheine, yielding dephospho-CoA (dPCoA) and pyrophosphate.</text>
</comment>
<dbReference type="HAMAP" id="MF_00151">
    <property type="entry name" value="PPAT_bact"/>
    <property type="match status" value="1"/>
</dbReference>
<name>A0A4R3QGH4_9HYPH</name>
<protein>
    <recommendedName>
        <fullName evidence="9">Phosphopantetheine adenylyltransferase</fullName>
        <ecNumber evidence="9">2.7.7.3</ecNumber>
    </recommendedName>
    <alternativeName>
        <fullName evidence="9">Dephospho-CoA pyrophosphorylase</fullName>
    </alternativeName>
    <alternativeName>
        <fullName evidence="9">Pantetheine-phosphate adenylyltransferase</fullName>
        <shortName evidence="9">PPAT</shortName>
    </alternativeName>
</protein>